<dbReference type="EMBL" id="HBEG01045652">
    <property type="protein sequence ID" value="CAD8384057.1"/>
    <property type="molecule type" value="Transcribed_RNA"/>
</dbReference>
<feature type="region of interest" description="Disordered" evidence="5">
    <location>
        <begin position="1"/>
        <end position="25"/>
    </location>
</feature>
<reference evidence="6" key="1">
    <citation type="submission" date="2021-01" db="EMBL/GenBank/DDBJ databases">
        <authorList>
            <person name="Corre E."/>
            <person name="Pelletier E."/>
            <person name="Niang G."/>
            <person name="Scheremetjew M."/>
            <person name="Finn R."/>
            <person name="Kale V."/>
            <person name="Holt S."/>
            <person name="Cochrane G."/>
            <person name="Meng A."/>
            <person name="Brown T."/>
            <person name="Cohen L."/>
        </authorList>
    </citation>
    <scope>NUCLEOTIDE SEQUENCE</scope>
    <source>
        <strain evidence="6">Pbaha01</strain>
    </source>
</reference>
<comment type="subcellular location">
    <subcellularLocation>
        <location evidence="1">Cytoplasm</location>
    </subcellularLocation>
</comment>
<sequence>MFGGQQVQPVQQRGQGSQQLQLFDGGRDPFGAFDDMMMEPFGSRLGGGLFGNMFGRMNQAMQELDVVARGPGGQVSMADGGHAGGMLFRGTGAGGGGGYSCQTMVFSATRGQDGQVHTERFTSSSVGDLNRQAREVQQAYSNSSTGIDKMSLERQLQGRGRKMVKELCRQTGEERNTDLYKGMSEEHFPQFDQQWRTQAAPYLPAHPAGGLLALGGGTSFFGQQPLAGGTAGPGMLTYGQGPQVREHQAALPPPAPQSWWRSCFS</sequence>
<name>A0A7S0B794_9DINO</name>
<keyword evidence="4" id="KW-0597">Phosphoprotein</keyword>
<evidence type="ECO:0000256" key="3">
    <source>
        <dbReference type="ARBA" id="ARBA00022490"/>
    </source>
</evidence>
<evidence type="ECO:0000256" key="1">
    <source>
        <dbReference type="ARBA" id="ARBA00004496"/>
    </source>
</evidence>
<keyword evidence="3" id="KW-0963">Cytoplasm</keyword>
<evidence type="ECO:0000256" key="2">
    <source>
        <dbReference type="ARBA" id="ARBA00008332"/>
    </source>
</evidence>
<organism evidence="6">
    <name type="scientific">Pyrodinium bahamense</name>
    <dbReference type="NCBI Taxonomy" id="73915"/>
    <lineage>
        <taxon>Eukaryota</taxon>
        <taxon>Sar</taxon>
        <taxon>Alveolata</taxon>
        <taxon>Dinophyceae</taxon>
        <taxon>Gonyaulacales</taxon>
        <taxon>Pyrocystaceae</taxon>
        <taxon>Pyrodinium</taxon>
    </lineage>
</organism>
<comment type="similarity">
    <text evidence="2">Belongs to the MLF family.</text>
</comment>
<gene>
    <name evidence="6" type="ORF">PBAH0796_LOCUS27745</name>
</gene>
<evidence type="ECO:0000256" key="5">
    <source>
        <dbReference type="SAM" id="MobiDB-lite"/>
    </source>
</evidence>
<feature type="compositionally biased region" description="Low complexity" evidence="5">
    <location>
        <begin position="1"/>
        <end position="21"/>
    </location>
</feature>
<proteinExistence type="inferred from homology"/>
<dbReference type="Pfam" id="PF10248">
    <property type="entry name" value="Mlf1IP"/>
    <property type="match status" value="1"/>
</dbReference>
<dbReference type="AlphaFoldDB" id="A0A7S0B794"/>
<dbReference type="InterPro" id="IPR019376">
    <property type="entry name" value="Myeloid_leukemia_factor"/>
</dbReference>
<dbReference type="GO" id="GO:0005737">
    <property type="term" value="C:cytoplasm"/>
    <property type="evidence" value="ECO:0007669"/>
    <property type="project" value="UniProtKB-SubCell"/>
</dbReference>
<protein>
    <submittedName>
        <fullName evidence="6">Uncharacterized protein</fullName>
    </submittedName>
</protein>
<evidence type="ECO:0000256" key="4">
    <source>
        <dbReference type="ARBA" id="ARBA00022553"/>
    </source>
</evidence>
<accession>A0A7S0B794</accession>
<evidence type="ECO:0000313" key="6">
    <source>
        <dbReference type="EMBL" id="CAD8384057.1"/>
    </source>
</evidence>